<dbReference type="Proteomes" id="UP001592528">
    <property type="component" value="Unassembled WGS sequence"/>
</dbReference>
<sequence>MLIVVCGLPATGKTTLSRLLARDLTAVHLRIDTIEQAIVRSGTAEHPLGPVGYTVAHALAADHLRQGLTVVAECVNPLAVTRDGWQGLAAEVQVPFAEVEVVCSDPAEHRRRAAGRTVDIPGLPLPSWQEIVDRRYDAWDREHVTVDTAHRTVEDCLREIRDRLSADAARRLPR</sequence>
<proteinExistence type="predicted"/>
<dbReference type="SUPFAM" id="SSF52540">
    <property type="entry name" value="P-loop containing nucleoside triphosphate hydrolases"/>
    <property type="match status" value="1"/>
</dbReference>
<comment type="caution">
    <text evidence="1">The sequence shown here is derived from an EMBL/GenBank/DDBJ whole genome shotgun (WGS) entry which is preliminary data.</text>
</comment>
<dbReference type="EMBL" id="JBHEZZ010000005">
    <property type="protein sequence ID" value="MFC1402135.1"/>
    <property type="molecule type" value="Genomic_DNA"/>
</dbReference>
<protein>
    <submittedName>
        <fullName evidence="1">AAA family ATPase</fullName>
    </submittedName>
</protein>
<dbReference type="Pfam" id="PF13671">
    <property type="entry name" value="AAA_33"/>
    <property type="match status" value="1"/>
</dbReference>
<name>A0ABV6UL03_9ACTN</name>
<keyword evidence="2" id="KW-1185">Reference proteome</keyword>
<organism evidence="1 2">
    <name type="scientific">Streptacidiphilus cavernicola</name>
    <dbReference type="NCBI Taxonomy" id="3342716"/>
    <lineage>
        <taxon>Bacteria</taxon>
        <taxon>Bacillati</taxon>
        <taxon>Actinomycetota</taxon>
        <taxon>Actinomycetes</taxon>
        <taxon>Kitasatosporales</taxon>
        <taxon>Streptomycetaceae</taxon>
        <taxon>Streptacidiphilus</taxon>
    </lineage>
</organism>
<dbReference type="InterPro" id="IPR027417">
    <property type="entry name" value="P-loop_NTPase"/>
</dbReference>
<accession>A0ABV6UL03</accession>
<dbReference type="PANTHER" id="PTHR37807:SF3">
    <property type="entry name" value="OS07G0160300 PROTEIN"/>
    <property type="match status" value="1"/>
</dbReference>
<reference evidence="1 2" key="1">
    <citation type="submission" date="2024-09" db="EMBL/GenBank/DDBJ databases">
        <authorList>
            <person name="Lee S.D."/>
        </authorList>
    </citation>
    <scope>NUCLEOTIDE SEQUENCE [LARGE SCALE GENOMIC DNA]</scope>
    <source>
        <strain evidence="1 2">N1-5</strain>
    </source>
</reference>
<dbReference type="RefSeq" id="WP_030252643.1">
    <property type="nucleotide sequence ID" value="NZ_JBHEZZ010000005.1"/>
</dbReference>
<evidence type="ECO:0000313" key="2">
    <source>
        <dbReference type="Proteomes" id="UP001592528"/>
    </source>
</evidence>
<dbReference type="Gene3D" id="3.40.50.300">
    <property type="entry name" value="P-loop containing nucleotide triphosphate hydrolases"/>
    <property type="match status" value="1"/>
</dbReference>
<gene>
    <name evidence="1" type="ORF">ACEZDJ_12635</name>
</gene>
<dbReference type="PANTHER" id="PTHR37807">
    <property type="entry name" value="OS07G0160300 PROTEIN"/>
    <property type="match status" value="1"/>
</dbReference>
<evidence type="ECO:0000313" key="1">
    <source>
        <dbReference type="EMBL" id="MFC1402135.1"/>
    </source>
</evidence>